<evidence type="ECO:0000259" key="1">
    <source>
        <dbReference type="Pfam" id="PF00557"/>
    </source>
</evidence>
<dbReference type="PANTHER" id="PTHR46112:SF3">
    <property type="entry name" value="AMINOPEPTIDASE YPDF"/>
    <property type="match status" value="1"/>
</dbReference>
<dbReference type="RefSeq" id="WP_063180588.1">
    <property type="nucleotide sequence ID" value="NZ_LQRA01000049.1"/>
</dbReference>
<evidence type="ECO:0000259" key="2">
    <source>
        <dbReference type="Pfam" id="PF01321"/>
    </source>
</evidence>
<reference evidence="4" key="1">
    <citation type="submission" date="2016-01" db="EMBL/GenBank/DDBJ databases">
        <title>Draft genome of Chromobacterium sp. F49.</title>
        <authorList>
            <person name="Hong K.W."/>
        </authorList>
    </citation>
    <scope>NUCLEOTIDE SEQUENCE [LARGE SCALE GENOMIC DNA]</scope>
    <source>
        <strain evidence="4">M63</strain>
    </source>
</reference>
<accession>A0A161S5I7</accession>
<dbReference type="Gene3D" id="3.40.350.10">
    <property type="entry name" value="Creatinase/prolidase N-terminal domain"/>
    <property type="match status" value="1"/>
</dbReference>
<keyword evidence="4" id="KW-1185">Reference proteome</keyword>
<dbReference type="InterPro" id="IPR000587">
    <property type="entry name" value="Creatinase_N"/>
</dbReference>
<evidence type="ECO:0000313" key="3">
    <source>
        <dbReference type="EMBL" id="KZE80084.1"/>
    </source>
</evidence>
<dbReference type="STRING" id="1007103.GCA_000213315_05694"/>
<feature type="domain" description="Creatinase N-terminal" evidence="2">
    <location>
        <begin position="48"/>
        <end position="186"/>
    </location>
</feature>
<dbReference type="EMBL" id="LQRA01000049">
    <property type="protein sequence ID" value="KZE80084.1"/>
    <property type="molecule type" value="Genomic_DNA"/>
</dbReference>
<dbReference type="Proteomes" id="UP000076563">
    <property type="component" value="Unassembled WGS sequence"/>
</dbReference>
<dbReference type="AlphaFoldDB" id="A0A161S5I7"/>
<dbReference type="InterPro" id="IPR001714">
    <property type="entry name" value="Pept_M24_MAP"/>
</dbReference>
<dbReference type="GO" id="GO:0008235">
    <property type="term" value="F:metalloexopeptidase activity"/>
    <property type="evidence" value="ECO:0007669"/>
    <property type="project" value="UniProtKB-ARBA"/>
</dbReference>
<dbReference type="SUPFAM" id="SSF53092">
    <property type="entry name" value="Creatinase/prolidase N-terminal domain"/>
    <property type="match status" value="1"/>
</dbReference>
<protein>
    <recommendedName>
        <fullName evidence="5">Aminopeptidase P family protein</fullName>
    </recommendedName>
</protein>
<dbReference type="Pfam" id="PF00557">
    <property type="entry name" value="Peptidase_M24"/>
    <property type="match status" value="1"/>
</dbReference>
<gene>
    <name evidence="3" type="ORF">AV654_13910</name>
</gene>
<dbReference type="eggNOG" id="COG0006">
    <property type="taxonomic scope" value="Bacteria"/>
</dbReference>
<dbReference type="InterPro" id="IPR050659">
    <property type="entry name" value="Peptidase_M24B"/>
</dbReference>
<organism evidence="3 4">
    <name type="scientific">Paenibacillus elgii</name>
    <dbReference type="NCBI Taxonomy" id="189691"/>
    <lineage>
        <taxon>Bacteria</taxon>
        <taxon>Bacillati</taxon>
        <taxon>Bacillota</taxon>
        <taxon>Bacilli</taxon>
        <taxon>Bacillales</taxon>
        <taxon>Paenibacillaceae</taxon>
        <taxon>Paenibacillus</taxon>
    </lineage>
</organism>
<dbReference type="Gene3D" id="3.90.230.10">
    <property type="entry name" value="Creatinase/methionine aminopeptidase superfamily"/>
    <property type="match status" value="1"/>
</dbReference>
<dbReference type="InterPro" id="IPR036005">
    <property type="entry name" value="Creatinase/aminopeptidase-like"/>
</dbReference>
<dbReference type="PRINTS" id="PR00599">
    <property type="entry name" value="MAPEPTIDASE"/>
</dbReference>
<dbReference type="SUPFAM" id="SSF55920">
    <property type="entry name" value="Creatinase/aminopeptidase"/>
    <property type="match status" value="1"/>
</dbReference>
<dbReference type="InterPro" id="IPR000994">
    <property type="entry name" value="Pept_M24"/>
</dbReference>
<dbReference type="PANTHER" id="PTHR46112">
    <property type="entry name" value="AMINOPEPTIDASE"/>
    <property type="match status" value="1"/>
</dbReference>
<dbReference type="OrthoDB" id="9778159at2"/>
<proteinExistence type="predicted"/>
<evidence type="ECO:0008006" key="5">
    <source>
        <dbReference type="Google" id="ProtNLM"/>
    </source>
</evidence>
<comment type="caution">
    <text evidence="3">The sequence shown here is derived from an EMBL/GenBank/DDBJ whole genome shotgun (WGS) entry which is preliminary data.</text>
</comment>
<name>A0A161S5I7_9BACL</name>
<sequence>MRFDSIDSSTRTKPFTELDMTFERIPYDWESRKEWLQLPFPLEEYHMRIAKVRQEMSREGLDALLIYGAPGLLNGDVRWISNFITAIGNTVVVLPREGAPMLTTNSILHSAPMHSFVHQTWIEDVRPAHLPGTVKNPEGIGKHVCRFLQERKLEDGRIGLVGEMFFAAPILDELRAKLPKAELVSGARTYMTAKQIKSHREIAVMEQVGMATAAGLEAVMELAKPGVSELELSAAAHQAVAGMADWVVHCMIASGPRSGLKHLYPSPRKLEDGDMVFLDLGAHYQGYNTDTARTFCAGTIGKRQREVLQCGLDMFEAALEATKPGVRVAELQHIAQSIAEECGYGEHYWPTGFGHGIGTNIAELPDLHWKSETVLQPGHVFALEPMIVIHGFGCGVIEDQILITETGARSLTPARRKLW</sequence>
<dbReference type="Pfam" id="PF01321">
    <property type="entry name" value="Creatinase_N"/>
    <property type="match status" value="1"/>
</dbReference>
<dbReference type="GO" id="GO:0004177">
    <property type="term" value="F:aminopeptidase activity"/>
    <property type="evidence" value="ECO:0007669"/>
    <property type="project" value="UniProtKB-ARBA"/>
</dbReference>
<dbReference type="InterPro" id="IPR029149">
    <property type="entry name" value="Creatin/AminoP/Spt16_N"/>
</dbReference>
<dbReference type="CDD" id="cd01066">
    <property type="entry name" value="APP_MetAP"/>
    <property type="match status" value="1"/>
</dbReference>
<evidence type="ECO:0000313" key="4">
    <source>
        <dbReference type="Proteomes" id="UP000076563"/>
    </source>
</evidence>
<feature type="domain" description="Peptidase M24" evidence="1">
    <location>
        <begin position="205"/>
        <end position="405"/>
    </location>
</feature>